<evidence type="ECO:0000313" key="4">
    <source>
        <dbReference type="Proteomes" id="UP000011513"/>
    </source>
</evidence>
<dbReference type="GO" id="GO:0008233">
    <property type="term" value="F:peptidase activity"/>
    <property type="evidence" value="ECO:0007669"/>
    <property type="project" value="UniProtKB-KW"/>
</dbReference>
<name>M0DEP2_HALPD</name>
<accession>M0DEP2</accession>
<gene>
    <name evidence="3" type="ORF">C474_03185</name>
</gene>
<dbReference type="InterPro" id="IPR046450">
    <property type="entry name" value="PA_dom_sf"/>
</dbReference>
<feature type="region of interest" description="Disordered" evidence="1">
    <location>
        <begin position="1"/>
        <end position="31"/>
    </location>
</feature>
<dbReference type="InterPro" id="IPR003137">
    <property type="entry name" value="PA_domain"/>
</dbReference>
<dbReference type="SUPFAM" id="SSF75011">
    <property type="entry name" value="3-carboxy-cis,cis-mucoante lactonizing enzyme"/>
    <property type="match status" value="1"/>
</dbReference>
<evidence type="ECO:0000259" key="2">
    <source>
        <dbReference type="Pfam" id="PF02225"/>
    </source>
</evidence>
<sequence length="616" mass="65987">MGEDELHSAPDPSQPLIEHDAATSDVVSSGPSAKVTKNLAVAGRGERLLPEGTTDVWAHDGYAYMGTFNEPCGTGTGYIPGVGEVSLVDDVEAPGIVVFDVHNNNRPEYVGNIPSVANSRTNDVKVADMNSGAVLAHSNEPCNGGPGGFELYNVDDPTAPVHLASVQTDDPNEFLRDNFGFADFGVHNVWLFTQGEKDYVAAVVESEFGNFQIFDITDPTSPEFVSAWGAESLFDPTVDWFATSDFGQILEADAYLLDGFGTSRNRFLHDVTINEEGTRAYLANWDAGLVLLDISDPTTPTLVSQAIDPNAGDGEVNSHQAWPTSDGSVVVETEEDFDAFETEFEITSGPHAGEYDAVEGSFTTPIFTLPGRTMSGPTVYAGLACDGTTVPSAPSSDHIAVIQRGDCRFDEKAQNAIDAGYAGIVVFNSAAEGDEVMIMGGESRDIPGVFVGRSTGLAIMGAASADDLAVDDTGASIEVEATPGRWGNVRIWDYADEENPVLASQFDTVCSANPTDESCDPRGTYSVHNVVVDGDEVYISWYSDGVLVVDISDPYNPVEVARYNETGTKFEERNGGIQDVWGVYKDPMEPWIYASDRNGGLYVLKELGSGSENRQE</sequence>
<keyword evidence="3" id="KW-0645">Protease</keyword>
<organism evidence="3 4">
    <name type="scientific">Halogeometricum pallidum JCM 14848</name>
    <dbReference type="NCBI Taxonomy" id="1227487"/>
    <lineage>
        <taxon>Archaea</taxon>
        <taxon>Methanobacteriati</taxon>
        <taxon>Methanobacteriota</taxon>
        <taxon>Stenosarchaea group</taxon>
        <taxon>Halobacteria</taxon>
        <taxon>Halobacteriales</taxon>
        <taxon>Haloferacaceae</taxon>
        <taxon>Halogeometricum</taxon>
    </lineage>
</organism>
<evidence type="ECO:0000256" key="1">
    <source>
        <dbReference type="SAM" id="MobiDB-lite"/>
    </source>
</evidence>
<dbReference type="Pfam" id="PF02225">
    <property type="entry name" value="PA"/>
    <property type="match status" value="1"/>
</dbReference>
<dbReference type="AlphaFoldDB" id="M0DEP2"/>
<keyword evidence="3" id="KW-0378">Hydrolase</keyword>
<dbReference type="InParanoid" id="M0DEP2"/>
<dbReference type="Proteomes" id="UP000011513">
    <property type="component" value="Unassembled WGS sequence"/>
</dbReference>
<reference evidence="3 4" key="1">
    <citation type="journal article" date="2014" name="PLoS Genet.">
        <title>Phylogenetically driven sequencing of extremely halophilic archaea reveals strategies for static and dynamic osmo-response.</title>
        <authorList>
            <person name="Becker E.A."/>
            <person name="Seitzer P.M."/>
            <person name="Tritt A."/>
            <person name="Larsen D."/>
            <person name="Krusor M."/>
            <person name="Yao A.I."/>
            <person name="Wu D."/>
            <person name="Madern D."/>
            <person name="Eisen J.A."/>
            <person name="Darling A.E."/>
            <person name="Facciotti M.T."/>
        </authorList>
    </citation>
    <scope>NUCLEOTIDE SEQUENCE [LARGE SCALE GENOMIC DNA]</scope>
    <source>
        <strain evidence="3 4">JCM 14848</strain>
    </source>
</reference>
<comment type="caution">
    <text evidence="3">The sequence shown here is derived from an EMBL/GenBank/DDBJ whole genome shotgun (WGS) entry which is preliminary data.</text>
</comment>
<keyword evidence="4" id="KW-1185">Reference proteome</keyword>
<dbReference type="SUPFAM" id="SSF52025">
    <property type="entry name" value="PA domain"/>
    <property type="match status" value="1"/>
</dbReference>
<protein>
    <submittedName>
        <fullName evidence="3">Protease domain-containing protein</fullName>
    </submittedName>
</protein>
<dbReference type="GO" id="GO:0006508">
    <property type="term" value="P:proteolysis"/>
    <property type="evidence" value="ECO:0007669"/>
    <property type="project" value="UniProtKB-KW"/>
</dbReference>
<dbReference type="Gene3D" id="3.50.30.30">
    <property type="match status" value="1"/>
</dbReference>
<dbReference type="Pfam" id="PF08309">
    <property type="entry name" value="LVIVD"/>
    <property type="match status" value="2"/>
</dbReference>
<evidence type="ECO:0000313" key="3">
    <source>
        <dbReference type="EMBL" id="ELZ33930.1"/>
    </source>
</evidence>
<dbReference type="InterPro" id="IPR013211">
    <property type="entry name" value="LVIVD"/>
</dbReference>
<proteinExistence type="predicted"/>
<dbReference type="EMBL" id="AOIV01000006">
    <property type="protein sequence ID" value="ELZ33930.1"/>
    <property type="molecule type" value="Genomic_DNA"/>
</dbReference>
<feature type="domain" description="PA" evidence="2">
    <location>
        <begin position="375"/>
        <end position="459"/>
    </location>
</feature>